<sequence length="67" mass="7586">MGVHVPAGHLLLNRRLAKAPVDAIDHVITHEFCHVAEPHHGAAFFELLDKVMPDWGRRKQKLERAMA</sequence>
<evidence type="ECO:0000259" key="1">
    <source>
        <dbReference type="Pfam" id="PF01863"/>
    </source>
</evidence>
<feature type="domain" description="YgjP-like metallopeptidase" evidence="1">
    <location>
        <begin position="5"/>
        <end position="64"/>
    </location>
</feature>
<protein>
    <submittedName>
        <fullName evidence="2">M48 family metallopeptidase</fullName>
    </submittedName>
</protein>
<dbReference type="InterPro" id="IPR002725">
    <property type="entry name" value="YgjP-like_metallopeptidase"/>
</dbReference>
<proteinExistence type="predicted"/>
<reference evidence="3" key="1">
    <citation type="submission" date="2023-07" db="EMBL/GenBank/DDBJ databases">
        <title>Defluviimonas sediminis sp. nov., isolated from mangrove sediment.</title>
        <authorList>
            <person name="Liu L."/>
            <person name="Li J."/>
            <person name="Huang Y."/>
            <person name="Pan J."/>
            <person name="Li M."/>
        </authorList>
    </citation>
    <scope>NUCLEOTIDE SEQUENCE [LARGE SCALE GENOMIC DNA]</scope>
    <source>
        <strain evidence="3">FT324</strain>
    </source>
</reference>
<dbReference type="Pfam" id="PF01863">
    <property type="entry name" value="YgjP-like"/>
    <property type="match status" value="1"/>
</dbReference>
<dbReference type="EMBL" id="JAOCQF010000001">
    <property type="protein sequence ID" value="MCT8328956.1"/>
    <property type="molecule type" value="Genomic_DNA"/>
</dbReference>
<dbReference type="RefSeq" id="WP_261494382.1">
    <property type="nucleotide sequence ID" value="NZ_JAOCQF010000001.1"/>
</dbReference>
<dbReference type="PANTHER" id="PTHR30399:SF1">
    <property type="entry name" value="UTP PYROPHOSPHATASE"/>
    <property type="match status" value="1"/>
</dbReference>
<evidence type="ECO:0000313" key="2">
    <source>
        <dbReference type="EMBL" id="MCT8328956.1"/>
    </source>
</evidence>
<dbReference type="Proteomes" id="UP001205601">
    <property type="component" value="Unassembled WGS sequence"/>
</dbReference>
<name>A0ABT2NJ54_9RHOB</name>
<gene>
    <name evidence="2" type="ORF">N5I32_05435</name>
</gene>
<dbReference type="Gene3D" id="3.30.2010.10">
    <property type="entry name" value="Metalloproteases ('zincins'), catalytic domain"/>
    <property type="match status" value="1"/>
</dbReference>
<dbReference type="InterPro" id="IPR053136">
    <property type="entry name" value="UTP_pyrophosphatase-like"/>
</dbReference>
<comment type="caution">
    <text evidence="2">The sequence shown here is derived from an EMBL/GenBank/DDBJ whole genome shotgun (WGS) entry which is preliminary data.</text>
</comment>
<evidence type="ECO:0000313" key="3">
    <source>
        <dbReference type="Proteomes" id="UP001205601"/>
    </source>
</evidence>
<keyword evidence="3" id="KW-1185">Reference proteome</keyword>
<accession>A0ABT2NJ54</accession>
<dbReference type="PANTHER" id="PTHR30399">
    <property type="entry name" value="UNCHARACTERIZED PROTEIN YGJP"/>
    <property type="match status" value="1"/>
</dbReference>
<organism evidence="2 3">
    <name type="scientific">Albidovulum sediminis</name>
    <dbReference type="NCBI Taxonomy" id="3066345"/>
    <lineage>
        <taxon>Bacteria</taxon>
        <taxon>Pseudomonadati</taxon>
        <taxon>Pseudomonadota</taxon>
        <taxon>Alphaproteobacteria</taxon>
        <taxon>Rhodobacterales</taxon>
        <taxon>Paracoccaceae</taxon>
        <taxon>Albidovulum</taxon>
    </lineage>
</organism>